<dbReference type="GO" id="GO:0009249">
    <property type="term" value="P:protein lipoylation"/>
    <property type="evidence" value="ECO:0007669"/>
    <property type="project" value="InterPro"/>
</dbReference>
<dbReference type="AlphaFoldDB" id="A0A8H5H1D7"/>
<evidence type="ECO:0000256" key="2">
    <source>
        <dbReference type="ARBA" id="ARBA00007907"/>
    </source>
</evidence>
<gene>
    <name evidence="7" type="ORF">D9758_000079</name>
</gene>
<dbReference type="OrthoDB" id="19908at2759"/>
<dbReference type="SUPFAM" id="SSF55681">
    <property type="entry name" value="Class II aaRS and biotin synthetases"/>
    <property type="match status" value="1"/>
</dbReference>
<keyword evidence="8" id="KW-1185">Reference proteome</keyword>
<evidence type="ECO:0000256" key="4">
    <source>
        <dbReference type="ARBA" id="ARBA00022679"/>
    </source>
</evidence>
<dbReference type="Gene3D" id="3.30.930.10">
    <property type="entry name" value="Bira Bifunctional Protein, Domain 2"/>
    <property type="match status" value="1"/>
</dbReference>
<evidence type="ECO:0000256" key="3">
    <source>
        <dbReference type="ARBA" id="ARBA00012334"/>
    </source>
</evidence>
<evidence type="ECO:0000256" key="5">
    <source>
        <dbReference type="ARBA" id="ARBA00023315"/>
    </source>
</evidence>
<dbReference type="PANTHER" id="PTHR10993:SF7">
    <property type="entry name" value="LIPOYLTRANSFERASE 2, MITOCHONDRIAL-RELATED"/>
    <property type="match status" value="1"/>
</dbReference>
<evidence type="ECO:0000313" key="8">
    <source>
        <dbReference type="Proteomes" id="UP000559256"/>
    </source>
</evidence>
<feature type="domain" description="BPL/LPL catalytic" evidence="6">
    <location>
        <begin position="39"/>
        <end position="225"/>
    </location>
</feature>
<dbReference type="PANTHER" id="PTHR10993">
    <property type="entry name" value="OCTANOYLTRANSFERASE"/>
    <property type="match status" value="1"/>
</dbReference>
<dbReference type="UniPathway" id="UPA00538">
    <property type="reaction ID" value="UER00592"/>
</dbReference>
<dbReference type="EMBL" id="JAACJM010000001">
    <property type="protein sequence ID" value="KAF5374849.1"/>
    <property type="molecule type" value="Genomic_DNA"/>
</dbReference>
<dbReference type="InterPro" id="IPR000544">
    <property type="entry name" value="Octanoyltransferase"/>
</dbReference>
<comment type="pathway">
    <text evidence="1">Protein modification; protein lipoylation via endogenous pathway; protein N(6)-(lipoyl)lysine from octanoyl-[acyl-carrier-protein]: step 1/2.</text>
</comment>
<dbReference type="Pfam" id="PF21948">
    <property type="entry name" value="LplA-B_cat"/>
    <property type="match status" value="1"/>
</dbReference>
<accession>A0A8H5H1D7</accession>
<evidence type="ECO:0000259" key="6">
    <source>
        <dbReference type="PROSITE" id="PS51733"/>
    </source>
</evidence>
<sequence>MSLPPIFYHYFPLPLPYARTLALQEKLHALQLAQRKLNYSHKDILLLLQHRPVYTAGRRQTEDAVSDERTRLIGIGADFVRTNRGGELTYHGPGQIVGYPLLDLSRYSPAMGIRDYICRMQTTIGRHLREAHGLEPIPSDNTGVFLTPTTKLASIGVQVRHRLTTHGFSLNITKEPLAWFDQVVACGLADVKAGSIESATKSAVQFDAEIPGLVERFGKVYGRDMIAMKSDKEGEIGEEIRAVEEETRLAGEWAKEPGRST</sequence>
<comment type="caution">
    <text evidence="7">The sequence shown here is derived from an EMBL/GenBank/DDBJ whole genome shotgun (WGS) entry which is preliminary data.</text>
</comment>
<evidence type="ECO:0000256" key="1">
    <source>
        <dbReference type="ARBA" id="ARBA00004821"/>
    </source>
</evidence>
<dbReference type="InterPro" id="IPR020605">
    <property type="entry name" value="Octanoyltransferase_CS"/>
</dbReference>
<evidence type="ECO:0000313" key="7">
    <source>
        <dbReference type="EMBL" id="KAF5374849.1"/>
    </source>
</evidence>
<organism evidence="7 8">
    <name type="scientific">Tetrapyrgos nigripes</name>
    <dbReference type="NCBI Taxonomy" id="182062"/>
    <lineage>
        <taxon>Eukaryota</taxon>
        <taxon>Fungi</taxon>
        <taxon>Dikarya</taxon>
        <taxon>Basidiomycota</taxon>
        <taxon>Agaricomycotina</taxon>
        <taxon>Agaricomycetes</taxon>
        <taxon>Agaricomycetidae</taxon>
        <taxon>Agaricales</taxon>
        <taxon>Marasmiineae</taxon>
        <taxon>Marasmiaceae</taxon>
        <taxon>Tetrapyrgos</taxon>
    </lineage>
</organism>
<dbReference type="PROSITE" id="PS01313">
    <property type="entry name" value="LIPB"/>
    <property type="match status" value="1"/>
</dbReference>
<dbReference type="PROSITE" id="PS51733">
    <property type="entry name" value="BPL_LPL_CATALYTIC"/>
    <property type="match status" value="1"/>
</dbReference>
<dbReference type="EC" id="2.3.1.181" evidence="3"/>
<protein>
    <recommendedName>
        <fullName evidence="3">lipoyl(octanoyl) transferase</fullName>
        <ecNumber evidence="3">2.3.1.181</ecNumber>
    </recommendedName>
</protein>
<keyword evidence="4" id="KW-0808">Transferase</keyword>
<comment type="similarity">
    <text evidence="2">Belongs to the LipB family.</text>
</comment>
<proteinExistence type="inferred from homology"/>
<reference evidence="7 8" key="1">
    <citation type="journal article" date="2020" name="ISME J.">
        <title>Uncovering the hidden diversity of litter-decomposition mechanisms in mushroom-forming fungi.</title>
        <authorList>
            <person name="Floudas D."/>
            <person name="Bentzer J."/>
            <person name="Ahren D."/>
            <person name="Johansson T."/>
            <person name="Persson P."/>
            <person name="Tunlid A."/>
        </authorList>
    </citation>
    <scope>NUCLEOTIDE SEQUENCE [LARGE SCALE GENOMIC DNA]</scope>
    <source>
        <strain evidence="7 8">CBS 291.85</strain>
    </source>
</reference>
<dbReference type="NCBIfam" id="TIGR00214">
    <property type="entry name" value="lipB"/>
    <property type="match status" value="1"/>
</dbReference>
<keyword evidence="5" id="KW-0012">Acyltransferase</keyword>
<dbReference type="GO" id="GO:0033819">
    <property type="term" value="F:lipoyl(octanoyl) transferase activity"/>
    <property type="evidence" value="ECO:0007669"/>
    <property type="project" value="UniProtKB-EC"/>
</dbReference>
<dbReference type="InterPro" id="IPR004143">
    <property type="entry name" value="BPL_LPL_catalytic"/>
</dbReference>
<dbReference type="InterPro" id="IPR045864">
    <property type="entry name" value="aa-tRNA-synth_II/BPL/LPL"/>
</dbReference>
<dbReference type="Proteomes" id="UP000559256">
    <property type="component" value="Unassembled WGS sequence"/>
</dbReference>
<name>A0A8H5H1D7_9AGAR</name>